<keyword evidence="2" id="KW-1185">Reference proteome</keyword>
<dbReference type="Proteomes" id="UP001064048">
    <property type="component" value="Chromosome 15"/>
</dbReference>
<organism evidence="1 2">
    <name type="scientific">Choristoneura fumiferana</name>
    <name type="common">Spruce budworm moth</name>
    <name type="synonym">Archips fumiferana</name>
    <dbReference type="NCBI Taxonomy" id="7141"/>
    <lineage>
        <taxon>Eukaryota</taxon>
        <taxon>Metazoa</taxon>
        <taxon>Ecdysozoa</taxon>
        <taxon>Arthropoda</taxon>
        <taxon>Hexapoda</taxon>
        <taxon>Insecta</taxon>
        <taxon>Pterygota</taxon>
        <taxon>Neoptera</taxon>
        <taxon>Endopterygota</taxon>
        <taxon>Lepidoptera</taxon>
        <taxon>Glossata</taxon>
        <taxon>Ditrysia</taxon>
        <taxon>Tortricoidea</taxon>
        <taxon>Tortricidae</taxon>
        <taxon>Tortricinae</taxon>
        <taxon>Choristoneura</taxon>
    </lineage>
</organism>
<protein>
    <submittedName>
        <fullName evidence="1">Uncharacterized protein</fullName>
    </submittedName>
</protein>
<gene>
    <name evidence="1" type="ORF">MSG28_009141</name>
</gene>
<reference evidence="1 2" key="1">
    <citation type="journal article" date="2022" name="Genome Biol. Evol.">
        <title>The Spruce Budworm Genome: Reconstructing the Evolutionary History of Antifreeze Proteins.</title>
        <authorList>
            <person name="Beliveau C."/>
            <person name="Gagne P."/>
            <person name="Picq S."/>
            <person name="Vernygora O."/>
            <person name="Keeling C.I."/>
            <person name="Pinkney K."/>
            <person name="Doucet D."/>
            <person name="Wen F."/>
            <person name="Johnston J.S."/>
            <person name="Maaroufi H."/>
            <person name="Boyle B."/>
            <person name="Laroche J."/>
            <person name="Dewar K."/>
            <person name="Juretic N."/>
            <person name="Blackburn G."/>
            <person name="Nisole A."/>
            <person name="Brunet B."/>
            <person name="Brandao M."/>
            <person name="Lumley L."/>
            <person name="Duan J."/>
            <person name="Quan G."/>
            <person name="Lucarotti C.J."/>
            <person name="Roe A.D."/>
            <person name="Sperling F.A.H."/>
            <person name="Levesque R.C."/>
            <person name="Cusson M."/>
        </authorList>
    </citation>
    <scope>NUCLEOTIDE SEQUENCE [LARGE SCALE GENOMIC DNA]</scope>
    <source>
        <strain evidence="1">Glfc:IPQL:Cfum</strain>
    </source>
</reference>
<dbReference type="EMBL" id="CM046115">
    <property type="protein sequence ID" value="KAI8440829.1"/>
    <property type="molecule type" value="Genomic_DNA"/>
</dbReference>
<evidence type="ECO:0000313" key="1">
    <source>
        <dbReference type="EMBL" id="KAI8440829.1"/>
    </source>
</evidence>
<name>A0ACC0KWX5_CHOFU</name>
<evidence type="ECO:0000313" key="2">
    <source>
        <dbReference type="Proteomes" id="UP001064048"/>
    </source>
</evidence>
<accession>A0ACC0KWX5</accession>
<proteinExistence type="predicted"/>
<comment type="caution">
    <text evidence="1">The sequence shown here is derived from an EMBL/GenBank/DDBJ whole genome shotgun (WGS) entry which is preliminary data.</text>
</comment>
<sequence length="387" mass="43458">MLIRSPCNGYINHMIFLLSCIHRLVIGQTLVKMVRLVEDPSRPLGDETVRQFTWHTDSGFSLTVISYGAVLYSINVPDRNGHIADVALGYDDIESYEKINTPTLLGAPVGRVINRIRDARFELDGQTYHVSQNFGKHFLHGGFEGFNKKNWKSDIDGNKVIFSYLSKDGEEGFPGDVVTSIIYEVTEDMTLHTEFIATTSKKTIVNLGNHAYFNLAGHDAGAEALYDHVALVNSDKITDSDEDFVPTGDFIEVGGTPFDLRTPKRLGDLIVNAGPRFHHNFCISNYNKKDLNFVARVNHPSSGRYLEVYSNQPGLQFYTGYYLPYPPEPALLGKGGIGYRRHAGFCLETQNYPDAINHPNFPSPVLKPGDVYRHKVQYRFGVDKQES</sequence>